<sequence>MNSIQLAKERAQMKMGQRKEAVLKKIENNDPFSRPTTSQSKRVNAPSSSEVPNIYSLNKVNKVGLDYALSICDYSRPSNETVTSLSLSKKLLTDQGLKMICTYISFGFYPHLMTMDLDENLLTDVSLSTLSEIIEGGMCPELRTIDLSFNYINQSVALCFNEFCQQHSISLIDGGYPNFSLASLLTPTQPPVLIYRVITRMADAPGSYHYSDFATSGRWCSDGGQPIIGLQLFYYGRGNLTARLRNSSGEEVCGSGACGELIVSPGLQPVVSVEFGFRDMPFNVVGMTNFIASSVAEVRVCLVANP</sequence>
<dbReference type="InterPro" id="IPR032675">
    <property type="entry name" value="LRR_dom_sf"/>
</dbReference>
<comment type="caution">
    <text evidence="2">The sequence shown here is derived from an EMBL/GenBank/DDBJ whole genome shotgun (WGS) entry which is preliminary data.</text>
</comment>
<accession>A0A196SFQ1</accession>
<organism evidence="2 3">
    <name type="scientific">Blastocystis sp. subtype 1 (strain ATCC 50177 / NandII)</name>
    <dbReference type="NCBI Taxonomy" id="478820"/>
    <lineage>
        <taxon>Eukaryota</taxon>
        <taxon>Sar</taxon>
        <taxon>Stramenopiles</taxon>
        <taxon>Bigyra</taxon>
        <taxon>Opalozoa</taxon>
        <taxon>Opalinata</taxon>
        <taxon>Blastocystidae</taxon>
        <taxon>Blastocystis</taxon>
    </lineage>
</organism>
<gene>
    <name evidence="2" type="ORF">AV274_3132</name>
</gene>
<feature type="region of interest" description="Disordered" evidence="1">
    <location>
        <begin position="10"/>
        <end position="49"/>
    </location>
</feature>
<protein>
    <submittedName>
        <fullName evidence="2">Uncharacterized protein</fullName>
    </submittedName>
</protein>
<dbReference type="AlphaFoldDB" id="A0A196SFQ1"/>
<dbReference type="Proteomes" id="UP000078348">
    <property type="component" value="Unassembled WGS sequence"/>
</dbReference>
<name>A0A196SFQ1_BLAHN</name>
<proteinExistence type="predicted"/>
<feature type="compositionally biased region" description="Basic and acidic residues" evidence="1">
    <location>
        <begin position="10"/>
        <end position="28"/>
    </location>
</feature>
<feature type="compositionally biased region" description="Polar residues" evidence="1">
    <location>
        <begin position="30"/>
        <end position="49"/>
    </location>
</feature>
<dbReference type="EMBL" id="LXWW01000168">
    <property type="protein sequence ID" value="OAO15146.1"/>
    <property type="molecule type" value="Genomic_DNA"/>
</dbReference>
<dbReference type="Gene3D" id="3.80.10.10">
    <property type="entry name" value="Ribonuclease Inhibitor"/>
    <property type="match status" value="1"/>
</dbReference>
<evidence type="ECO:0000313" key="3">
    <source>
        <dbReference type="Proteomes" id="UP000078348"/>
    </source>
</evidence>
<dbReference type="SUPFAM" id="SSF52047">
    <property type="entry name" value="RNI-like"/>
    <property type="match status" value="1"/>
</dbReference>
<reference evidence="2 3" key="1">
    <citation type="submission" date="2016-05" db="EMBL/GenBank/DDBJ databases">
        <title>Nuclear genome of Blastocystis sp. subtype 1 NandII.</title>
        <authorList>
            <person name="Gentekaki E."/>
            <person name="Curtis B."/>
            <person name="Stairs C."/>
            <person name="Eme L."/>
            <person name="Herman E."/>
            <person name="Klimes V."/>
            <person name="Arias M.C."/>
            <person name="Elias M."/>
            <person name="Hilliou F."/>
            <person name="Klute M."/>
            <person name="Malik S.-B."/>
            <person name="Pightling A."/>
            <person name="Rachubinski R."/>
            <person name="Salas D."/>
            <person name="Schlacht A."/>
            <person name="Suga H."/>
            <person name="Archibald J."/>
            <person name="Ball S.G."/>
            <person name="Clark G."/>
            <person name="Dacks J."/>
            <person name="Van Der Giezen M."/>
            <person name="Tsaousis A."/>
            <person name="Roger A."/>
        </authorList>
    </citation>
    <scope>NUCLEOTIDE SEQUENCE [LARGE SCALE GENOMIC DNA]</scope>
    <source>
        <strain evidence="3">ATCC 50177 / NandII</strain>
    </source>
</reference>
<evidence type="ECO:0000313" key="2">
    <source>
        <dbReference type="EMBL" id="OAO15146.1"/>
    </source>
</evidence>
<evidence type="ECO:0000256" key="1">
    <source>
        <dbReference type="SAM" id="MobiDB-lite"/>
    </source>
</evidence>
<keyword evidence="3" id="KW-1185">Reference proteome</keyword>